<evidence type="ECO:0008006" key="5">
    <source>
        <dbReference type="Google" id="ProtNLM"/>
    </source>
</evidence>
<dbReference type="Proteomes" id="UP000001299">
    <property type="component" value="Plasmid pCY360"/>
</dbReference>
<keyword evidence="2" id="KW-0732">Signal</keyword>
<dbReference type="HOGENOM" id="CLU_902185_0_0_9"/>
<keyword evidence="4" id="KW-1185">Reference proteome</keyword>
<feature type="signal peptide" evidence="2">
    <location>
        <begin position="1"/>
        <end position="24"/>
    </location>
</feature>
<dbReference type="AlphaFoldDB" id="E0S4A6"/>
<evidence type="ECO:0000256" key="2">
    <source>
        <dbReference type="SAM" id="SignalP"/>
    </source>
</evidence>
<proteinExistence type="predicted"/>
<organism evidence="3 4">
    <name type="scientific">Butyrivibrio proteoclasticus (strain ATCC 51982 / DSM 14932 / B316)</name>
    <name type="common">Clostridium proteoclasticum</name>
    <dbReference type="NCBI Taxonomy" id="515622"/>
    <lineage>
        <taxon>Bacteria</taxon>
        <taxon>Bacillati</taxon>
        <taxon>Bacillota</taxon>
        <taxon>Clostridia</taxon>
        <taxon>Lachnospirales</taxon>
        <taxon>Lachnospiraceae</taxon>
        <taxon>Butyrivibrio</taxon>
    </lineage>
</organism>
<keyword evidence="3" id="KW-0614">Plasmid</keyword>
<keyword evidence="1" id="KW-0812">Transmembrane</keyword>
<reference evidence="3 4" key="1">
    <citation type="journal article" date="2010" name="PLoS ONE">
        <title>The glycobiome of the rumen bacterium Butyrivibrio proteoclasticus B316(T) highlights adaptation to a polysaccharide-rich environment.</title>
        <authorList>
            <person name="Kelly W.J."/>
            <person name="Leahy S.C."/>
            <person name="Altermann E."/>
            <person name="Yeoman C.J."/>
            <person name="Dunne J.C."/>
            <person name="Kong Z."/>
            <person name="Pacheco D.M."/>
            <person name="Li D."/>
            <person name="Noel S.J."/>
            <person name="Moon C.D."/>
            <person name="Cookson A.L."/>
            <person name="Attwood G.T."/>
        </authorList>
    </citation>
    <scope>NUCLEOTIDE SEQUENCE [LARGE SCALE GENOMIC DNA]</scope>
    <source>
        <strain evidence="4">ATCC 51982 / DSM 14932 / B316</strain>
        <plasmid evidence="4">Plasmid pCY360</plasmid>
    </source>
</reference>
<evidence type="ECO:0000313" key="4">
    <source>
        <dbReference type="Proteomes" id="UP000001299"/>
    </source>
</evidence>
<dbReference type="EMBL" id="CP001812">
    <property type="protein sequence ID" value="ADL36238.1"/>
    <property type="molecule type" value="Genomic_DNA"/>
</dbReference>
<evidence type="ECO:0000313" key="3">
    <source>
        <dbReference type="EMBL" id="ADL36238.1"/>
    </source>
</evidence>
<dbReference type="RefSeq" id="WP_013282887.1">
    <property type="nucleotide sequence ID" value="NC_014389.1"/>
</dbReference>
<evidence type="ECO:0000256" key="1">
    <source>
        <dbReference type="SAM" id="Phobius"/>
    </source>
</evidence>
<name>E0S4A6_BUTPB</name>
<feature type="chain" id="PRO_5003140048" description="Cell surface protein Shp haem-binding domain-containing protein" evidence="2">
    <location>
        <begin position="25"/>
        <end position="308"/>
    </location>
</feature>
<protein>
    <recommendedName>
        <fullName evidence="5">Cell surface protein Shp haem-binding domain-containing protein</fullName>
    </recommendedName>
</protein>
<dbReference type="KEGG" id="bpb:bpr_II301"/>
<keyword evidence="1" id="KW-1133">Transmembrane helix</keyword>
<accession>E0S4A6</accession>
<keyword evidence="1" id="KW-0472">Membrane</keyword>
<gene>
    <name evidence="3" type="ordered locus">bpr_II301</name>
</gene>
<geneLocation type="plasmid" evidence="3 4">
    <name>pCY360</name>
</geneLocation>
<sequence>MKKKLMLGVLPLLMAFNISMPVMAADMTSATDEATTQISIEYPEGFVPDNEKYKTKEDQIEEAMDEASERTSTQEGELWGGYSSYQEYLEATSVTELTEEQAAAGYSINEYGQLVDPEDNDPYCEVIMDGVQPGKNTGYVKIEMTTDSDIHEEVYVYVMHMGSYKIYGCHLYEINEYSSQLCLPAGEYILEQAGLTLDGKGRFYSDVKQFTVERAGTTILKFELKDKDMLVKDMATSDSSGIEEDASAGVDASIDNAIPEKQVITDKAPERKVSISSIIFFIIFIGIIIYGVYRFAPRNKKNTRGFDD</sequence>
<feature type="transmembrane region" description="Helical" evidence="1">
    <location>
        <begin position="273"/>
        <end position="293"/>
    </location>
</feature>